<name>A0A6B9SRM6_9CAUD</name>
<dbReference type="Proteomes" id="UP000475011">
    <property type="component" value="Genome"/>
</dbReference>
<evidence type="ECO:0000313" key="2">
    <source>
        <dbReference type="Proteomes" id="UP000475011"/>
    </source>
</evidence>
<organism evidence="1 2">
    <name type="scientific">Escherichia phage Ec_Makalu_001</name>
    <dbReference type="NCBI Taxonomy" id="2704943"/>
    <lineage>
        <taxon>Viruses</taxon>
        <taxon>Duplodnaviria</taxon>
        <taxon>Heunggongvirae</taxon>
        <taxon>Uroviricota</taxon>
        <taxon>Caudoviricetes</taxon>
        <taxon>Pantevenvirales</taxon>
        <taxon>Straboviridae</taxon>
        <taxon>Krischvirus</taxon>
        <taxon>Krischvirus gec3s</taxon>
    </lineage>
</organism>
<protein>
    <submittedName>
        <fullName evidence="1">Uncharacterized protein</fullName>
    </submittedName>
</protein>
<gene>
    <name evidence="1" type="ORF">EcMakalu001_230</name>
</gene>
<dbReference type="EMBL" id="MN894885">
    <property type="protein sequence ID" value="QHJ73451.1"/>
    <property type="molecule type" value="Genomic_DNA"/>
</dbReference>
<proteinExistence type="predicted"/>
<evidence type="ECO:0000313" key="1">
    <source>
        <dbReference type="EMBL" id="QHJ73451.1"/>
    </source>
</evidence>
<sequence>MQPSKTNEDFIMAKLKCVAVDFELADSFVVGDEYDARHDGTCYYVKDEYGVEWAILPDDKCFEVVG</sequence>
<reference evidence="1 2" key="1">
    <citation type="submission" date="2020-01" db="EMBL/GenBank/DDBJ databases">
        <authorList>
            <person name="Dhungana G."/>
            <person name="Malla R."/>
            <person name="Rajaure M."/>
        </authorList>
    </citation>
    <scope>NUCLEOTIDE SEQUENCE [LARGE SCALE GENOMIC DNA]</scope>
</reference>
<accession>A0A6B9SRM6</accession>